<proteinExistence type="predicted"/>
<dbReference type="Proteomes" id="UP001626536">
    <property type="component" value="Chromosome"/>
</dbReference>
<accession>A0ABZ0HRV2</accession>
<protein>
    <submittedName>
        <fullName evidence="1">Uncharacterized protein</fullName>
    </submittedName>
</protein>
<keyword evidence="2" id="KW-1185">Reference proteome</keyword>
<sequence>MKVAVCISGQMRTFRRVSNSLMANLVKPLGADVFVHTWRETGNTNKLILSLPKGFHLALPQSFWHDNPDILTSQPSLFQIILPNMYGELQAIADTKLQVTEDELKERYQPVSYCIEDFNDDMFNRLFDIPRLRQLAFNTTIFNAPPMFYKIYACDELRKEYEKKQRCKYDIVIRTRPDLLFYAPIHFDLSKVRNHLFTLYNPFYDALGCADLSNDMFFMGDSDTMSYATSIWRDLPRIWNPDVLLEWPFAERGPERALHYHLARRDLHRDVLKIEPAPARVVGQVGYERMLELVQKDLTQIGTLPEFVKLCVSVCQSIYAVDAHFSGEEELASRILANAVEMNGVQFPEPFIGRAKIAALKGHHDTMSTCFLAAKQIGQEVAYPELGIGPVLG</sequence>
<evidence type="ECO:0000313" key="1">
    <source>
        <dbReference type="EMBL" id="WOJ89507.1"/>
    </source>
</evidence>
<gene>
    <name evidence="1" type="ORF">RZS28_17200</name>
</gene>
<reference evidence="1 2" key="1">
    <citation type="submission" date="2023-10" db="EMBL/GenBank/DDBJ databases">
        <title>Novel methanotroph of the genus Methylocapsa from a subarctic wetland.</title>
        <authorList>
            <person name="Belova S.E."/>
            <person name="Oshkin I.Y."/>
            <person name="Miroshnikov K."/>
            <person name="Dedysh S.N."/>
        </authorList>
    </citation>
    <scope>NUCLEOTIDE SEQUENCE [LARGE SCALE GENOMIC DNA]</scope>
    <source>
        <strain evidence="1 2">RX1</strain>
    </source>
</reference>
<name>A0ABZ0HRV2_9HYPH</name>
<organism evidence="1 2">
    <name type="scientific">Methylocapsa polymorpha</name>
    <dbReference type="NCBI Taxonomy" id="3080828"/>
    <lineage>
        <taxon>Bacteria</taxon>
        <taxon>Pseudomonadati</taxon>
        <taxon>Pseudomonadota</taxon>
        <taxon>Alphaproteobacteria</taxon>
        <taxon>Hyphomicrobiales</taxon>
        <taxon>Beijerinckiaceae</taxon>
        <taxon>Methylocapsa</taxon>
    </lineage>
</organism>
<evidence type="ECO:0000313" key="2">
    <source>
        <dbReference type="Proteomes" id="UP001626536"/>
    </source>
</evidence>
<dbReference type="RefSeq" id="WP_407338952.1">
    <property type="nucleotide sequence ID" value="NZ_CP136862.1"/>
</dbReference>
<dbReference type="EMBL" id="CP136862">
    <property type="protein sequence ID" value="WOJ89507.1"/>
    <property type="molecule type" value="Genomic_DNA"/>
</dbReference>